<dbReference type="GO" id="GO:0005540">
    <property type="term" value="F:hyaluronic acid binding"/>
    <property type="evidence" value="ECO:0007669"/>
    <property type="project" value="InterPro"/>
</dbReference>
<dbReference type="Pfam" id="PF00193">
    <property type="entry name" value="Xlink"/>
    <property type="match status" value="1"/>
</dbReference>
<feature type="region of interest" description="Disordered" evidence="2">
    <location>
        <begin position="291"/>
        <end position="370"/>
    </location>
</feature>
<evidence type="ECO:0000313" key="5">
    <source>
        <dbReference type="EMBL" id="QHS87777.1"/>
    </source>
</evidence>
<proteinExistence type="predicted"/>
<feature type="transmembrane region" description="Helical" evidence="3">
    <location>
        <begin position="138"/>
        <end position="159"/>
    </location>
</feature>
<feature type="transmembrane region" description="Helical" evidence="3">
    <location>
        <begin position="20"/>
        <end position="43"/>
    </location>
</feature>
<feature type="compositionally biased region" description="Basic residues" evidence="2">
    <location>
        <begin position="589"/>
        <end position="598"/>
    </location>
</feature>
<feature type="transmembrane region" description="Helical" evidence="3">
    <location>
        <begin position="64"/>
        <end position="83"/>
    </location>
</feature>
<sequence>MDSSDNNNITSDLTKLYNMVFNKSTLLLIIWFLALHFVCYRLLKFFFSENLDTLDYQSKLSRMLDIAVFSFLLLFLTASYYSVPDKDKETMLESLALSFKNYANDKDSIYKCVVFLLLFYCGIYLFRIPMNSETKPAFISWTEFGAWTLFLIIVFVKFFNDVFGFSMIDIIYSFFDWSGLPDNSGVDNSVQVAQVGSNNNDEDEICDDDELIDEEDVPYIPLKDNSSKKTNPILTPNPNPIPNPILTPNPSIFNSILNNFMPTLASVYNFNSITTTNMPNTKVPNINVPTTNIPTTNTPTTNIPNTNIPTTNVPTTNKPTTNIPTTNKPTTNVPTTTLSDNITVNTSTTNSLDSNTSTTNKASTTTTNTSGFRNMTESFNTMAPSSNSDSEVFNISGNFTYDDAQVVCAAYGSSLANYDQIENTYNNGGEWCNYGWSDGQHAYFPTQKSTWTKLQQNSDTSIRHKCGRPGINGGYVEDKTKQMGINCYGIKPAPTELDNELLDKQKSVITAKTQQDIELESKIQYWKQLISNGVISVNHYNQSTWSENDTKTPVPVTNVSVELDDEQPSTLQSTINEITTLSSSNSKKSGTKIKNSKIKSRETENNTTTMTPTISKQALGNTTMTPTISQKLIGNTTMNLQQTTTNAMNQSQGLLTTLGPPKMNNPNFNTTITNTIIPANSTKTNNPNFNTTNTIIPANAAKK</sequence>
<evidence type="ECO:0000256" key="2">
    <source>
        <dbReference type="SAM" id="MobiDB-lite"/>
    </source>
</evidence>
<feature type="region of interest" description="Disordered" evidence="2">
    <location>
        <begin position="581"/>
        <end position="608"/>
    </location>
</feature>
<dbReference type="Gene3D" id="3.10.100.10">
    <property type="entry name" value="Mannose-Binding Protein A, subunit A"/>
    <property type="match status" value="1"/>
</dbReference>
<keyword evidence="1" id="KW-1015">Disulfide bond</keyword>
<dbReference type="SMART" id="SM00445">
    <property type="entry name" value="LINK"/>
    <property type="match status" value="1"/>
</dbReference>
<evidence type="ECO:0000259" key="4">
    <source>
        <dbReference type="PROSITE" id="PS50963"/>
    </source>
</evidence>
<keyword evidence="3" id="KW-0812">Transmembrane</keyword>
<dbReference type="InterPro" id="IPR000538">
    <property type="entry name" value="Link_dom"/>
</dbReference>
<dbReference type="InterPro" id="IPR016186">
    <property type="entry name" value="C-type_lectin-like/link_sf"/>
</dbReference>
<protein>
    <recommendedName>
        <fullName evidence="4">Link domain-containing protein</fullName>
    </recommendedName>
</protein>
<feature type="transmembrane region" description="Helical" evidence="3">
    <location>
        <begin position="108"/>
        <end position="126"/>
    </location>
</feature>
<accession>A0A6C0B6D5</accession>
<dbReference type="InterPro" id="IPR016187">
    <property type="entry name" value="CTDL_fold"/>
</dbReference>
<dbReference type="EMBL" id="MN739088">
    <property type="protein sequence ID" value="QHS87777.1"/>
    <property type="molecule type" value="Genomic_DNA"/>
</dbReference>
<evidence type="ECO:0000256" key="3">
    <source>
        <dbReference type="SAM" id="Phobius"/>
    </source>
</evidence>
<dbReference type="PROSITE" id="PS50963">
    <property type="entry name" value="LINK_2"/>
    <property type="match status" value="1"/>
</dbReference>
<dbReference type="AlphaFoldDB" id="A0A6C0B6D5"/>
<keyword evidence="3" id="KW-1133">Transmembrane helix</keyword>
<organism evidence="5">
    <name type="scientific">viral metagenome</name>
    <dbReference type="NCBI Taxonomy" id="1070528"/>
    <lineage>
        <taxon>unclassified sequences</taxon>
        <taxon>metagenomes</taxon>
        <taxon>organismal metagenomes</taxon>
    </lineage>
</organism>
<keyword evidence="3" id="KW-0472">Membrane</keyword>
<evidence type="ECO:0000256" key="1">
    <source>
        <dbReference type="ARBA" id="ARBA00023157"/>
    </source>
</evidence>
<reference evidence="5" key="1">
    <citation type="journal article" date="2020" name="Nature">
        <title>Giant virus diversity and host interactions through global metagenomics.</title>
        <authorList>
            <person name="Schulz F."/>
            <person name="Roux S."/>
            <person name="Paez-Espino D."/>
            <person name="Jungbluth S."/>
            <person name="Walsh D.A."/>
            <person name="Denef V.J."/>
            <person name="McMahon K.D."/>
            <person name="Konstantinidis K.T."/>
            <person name="Eloe-Fadrosh E.A."/>
            <person name="Kyrpides N.C."/>
            <person name="Woyke T."/>
        </authorList>
    </citation>
    <scope>NUCLEOTIDE SEQUENCE</scope>
    <source>
        <strain evidence="5">GVMAG-M-3300010158-13</strain>
    </source>
</reference>
<name>A0A6C0B6D5_9ZZZZ</name>
<feature type="region of interest" description="Disordered" evidence="2">
    <location>
        <begin position="683"/>
        <end position="703"/>
    </location>
</feature>
<feature type="domain" description="Link" evidence="4">
    <location>
        <begin position="388"/>
        <end position="489"/>
    </location>
</feature>
<dbReference type="GO" id="GO:0007155">
    <property type="term" value="P:cell adhesion"/>
    <property type="evidence" value="ECO:0007669"/>
    <property type="project" value="InterPro"/>
</dbReference>
<dbReference type="SUPFAM" id="SSF56436">
    <property type="entry name" value="C-type lectin-like"/>
    <property type="match status" value="1"/>
</dbReference>